<feature type="transmembrane region" description="Helical" evidence="10">
    <location>
        <begin position="34"/>
        <end position="52"/>
    </location>
</feature>
<keyword evidence="7 10" id="KW-0472">Membrane</keyword>
<dbReference type="Pfam" id="PF02076">
    <property type="entry name" value="STE3"/>
    <property type="match status" value="1"/>
</dbReference>
<evidence type="ECO:0000256" key="2">
    <source>
        <dbReference type="ARBA" id="ARBA00011085"/>
    </source>
</evidence>
<evidence type="ECO:0000313" key="12">
    <source>
        <dbReference type="Proteomes" id="UP001221757"/>
    </source>
</evidence>
<dbReference type="CDD" id="cd14966">
    <property type="entry name" value="7tmD_STE3"/>
    <property type="match status" value="1"/>
</dbReference>
<accession>A0AAD7CHQ0</accession>
<dbReference type="PANTHER" id="PTHR28097">
    <property type="entry name" value="PHEROMONE A FACTOR RECEPTOR"/>
    <property type="match status" value="1"/>
</dbReference>
<evidence type="ECO:0000256" key="5">
    <source>
        <dbReference type="ARBA" id="ARBA00022989"/>
    </source>
</evidence>
<comment type="caution">
    <text evidence="11">The sequence shown here is derived from an EMBL/GenBank/DDBJ whole genome shotgun (WGS) entry which is preliminary data.</text>
</comment>
<proteinExistence type="inferred from homology"/>
<keyword evidence="9" id="KW-0807">Transducer</keyword>
<evidence type="ECO:0000256" key="7">
    <source>
        <dbReference type="ARBA" id="ARBA00023136"/>
    </source>
</evidence>
<feature type="transmembrane region" description="Helical" evidence="10">
    <location>
        <begin position="72"/>
        <end position="89"/>
    </location>
</feature>
<name>A0AAD7CHQ0_MYCRO</name>
<organism evidence="11 12">
    <name type="scientific">Mycena rosella</name>
    <name type="common">Pink bonnet</name>
    <name type="synonym">Agaricus rosellus</name>
    <dbReference type="NCBI Taxonomy" id="1033263"/>
    <lineage>
        <taxon>Eukaryota</taxon>
        <taxon>Fungi</taxon>
        <taxon>Dikarya</taxon>
        <taxon>Basidiomycota</taxon>
        <taxon>Agaricomycotina</taxon>
        <taxon>Agaricomycetes</taxon>
        <taxon>Agaricomycetidae</taxon>
        <taxon>Agaricales</taxon>
        <taxon>Marasmiineae</taxon>
        <taxon>Mycenaceae</taxon>
        <taxon>Mycena</taxon>
    </lineage>
</organism>
<comment type="similarity">
    <text evidence="2">Belongs to the G-protein coupled receptor 4 family.</text>
</comment>
<keyword evidence="3" id="KW-0589">Pheromone response</keyword>
<dbReference type="InterPro" id="IPR001499">
    <property type="entry name" value="GPCR_STE3"/>
</dbReference>
<evidence type="ECO:0000313" key="11">
    <source>
        <dbReference type="EMBL" id="KAJ7649292.1"/>
    </source>
</evidence>
<evidence type="ECO:0000256" key="6">
    <source>
        <dbReference type="ARBA" id="ARBA00023040"/>
    </source>
</evidence>
<dbReference type="InterPro" id="IPR001546">
    <property type="entry name" value="GPCR_Pheromne_A_rcpt"/>
</dbReference>
<evidence type="ECO:0000256" key="8">
    <source>
        <dbReference type="ARBA" id="ARBA00023170"/>
    </source>
</evidence>
<keyword evidence="5 10" id="KW-1133">Transmembrane helix</keyword>
<evidence type="ECO:0000256" key="4">
    <source>
        <dbReference type="ARBA" id="ARBA00022692"/>
    </source>
</evidence>
<keyword evidence="8" id="KW-0675">Receptor</keyword>
<dbReference type="Proteomes" id="UP001221757">
    <property type="component" value="Unassembled WGS sequence"/>
</dbReference>
<dbReference type="GO" id="GO:0000750">
    <property type="term" value="P:pheromone-dependent signal transduction involved in conjugation with cellular fusion"/>
    <property type="evidence" value="ECO:0007669"/>
    <property type="project" value="TreeGrafter"/>
</dbReference>
<sequence>MHYELPIGAFIAALLVLVPLPWHWRARNVPTLSIIAWLFLSNIMLGVNSIIWADNIRIVARVWCDVATKFQVGATMALPACCLCLCIHLERIASVRQVRTTVEQKHRRMLFDLSMCWGLPIISMALHYVVQGHRFDIVEDFGCRPATYVSVAAICLVWVPQLIVVVLTLVFAGAALYHFFRRRLTFARHLQDSNSALTTSRYFRLMAMAIVQMVWATFITVINMWLTCRDGLRPWISWADVHSNFGRIAAFPRVFIPAEQWAWTYFIFWTLPLTAVMFFSFFAFGQDAVKEYRACFGAVRRIVHLPEKANPVQSFNSFAPRFPKAGRQSTAASDHAPATETDTVYSKAAADDFALTPRSTFSFGTSPPYDAHGAHDYDAHSMHKAASLSDAPPALKHDVNDMA</sequence>
<dbReference type="GO" id="GO:0004933">
    <property type="term" value="F:mating-type a-factor pheromone receptor activity"/>
    <property type="evidence" value="ECO:0007669"/>
    <property type="project" value="InterPro"/>
</dbReference>
<evidence type="ECO:0000256" key="3">
    <source>
        <dbReference type="ARBA" id="ARBA00022507"/>
    </source>
</evidence>
<reference evidence="11" key="1">
    <citation type="submission" date="2023-03" db="EMBL/GenBank/DDBJ databases">
        <title>Massive genome expansion in bonnet fungi (Mycena s.s.) driven by repeated elements and novel gene families across ecological guilds.</title>
        <authorList>
            <consortium name="Lawrence Berkeley National Laboratory"/>
            <person name="Harder C.B."/>
            <person name="Miyauchi S."/>
            <person name="Viragh M."/>
            <person name="Kuo A."/>
            <person name="Thoen E."/>
            <person name="Andreopoulos B."/>
            <person name="Lu D."/>
            <person name="Skrede I."/>
            <person name="Drula E."/>
            <person name="Henrissat B."/>
            <person name="Morin E."/>
            <person name="Kohler A."/>
            <person name="Barry K."/>
            <person name="LaButti K."/>
            <person name="Morin E."/>
            <person name="Salamov A."/>
            <person name="Lipzen A."/>
            <person name="Mereny Z."/>
            <person name="Hegedus B."/>
            <person name="Baldrian P."/>
            <person name="Stursova M."/>
            <person name="Weitz H."/>
            <person name="Taylor A."/>
            <person name="Grigoriev I.V."/>
            <person name="Nagy L.G."/>
            <person name="Martin F."/>
            <person name="Kauserud H."/>
        </authorList>
    </citation>
    <scope>NUCLEOTIDE SEQUENCE</scope>
    <source>
        <strain evidence="11">CBHHK067</strain>
    </source>
</reference>
<feature type="transmembrane region" description="Helical" evidence="10">
    <location>
        <begin position="110"/>
        <end position="130"/>
    </location>
</feature>
<feature type="transmembrane region" description="Helical" evidence="10">
    <location>
        <begin position="150"/>
        <end position="180"/>
    </location>
</feature>
<feature type="transmembrane region" description="Helical" evidence="10">
    <location>
        <begin position="262"/>
        <end position="284"/>
    </location>
</feature>
<dbReference type="GO" id="GO:0005886">
    <property type="term" value="C:plasma membrane"/>
    <property type="evidence" value="ECO:0007669"/>
    <property type="project" value="TreeGrafter"/>
</dbReference>
<keyword evidence="12" id="KW-1185">Reference proteome</keyword>
<dbReference type="AlphaFoldDB" id="A0AAD7CHQ0"/>
<keyword evidence="4 10" id="KW-0812">Transmembrane</keyword>
<evidence type="ECO:0000256" key="10">
    <source>
        <dbReference type="SAM" id="Phobius"/>
    </source>
</evidence>
<gene>
    <name evidence="11" type="ORF">B0H17DRAFT_994106</name>
</gene>
<feature type="transmembrane region" description="Helical" evidence="10">
    <location>
        <begin position="6"/>
        <end position="22"/>
    </location>
</feature>
<keyword evidence="6" id="KW-0297">G-protein coupled receptor</keyword>
<evidence type="ECO:0000256" key="9">
    <source>
        <dbReference type="ARBA" id="ARBA00023224"/>
    </source>
</evidence>
<dbReference type="EMBL" id="JARKIE010000365">
    <property type="protein sequence ID" value="KAJ7649292.1"/>
    <property type="molecule type" value="Genomic_DNA"/>
</dbReference>
<dbReference type="PRINTS" id="PR00899">
    <property type="entry name" value="GPCRSTE3"/>
</dbReference>
<dbReference type="PRINTS" id="PR00900">
    <property type="entry name" value="PHEROMONEAR"/>
</dbReference>
<evidence type="ECO:0000256" key="1">
    <source>
        <dbReference type="ARBA" id="ARBA00004141"/>
    </source>
</evidence>
<feature type="transmembrane region" description="Helical" evidence="10">
    <location>
        <begin position="201"/>
        <end position="226"/>
    </location>
</feature>
<comment type="subcellular location">
    <subcellularLocation>
        <location evidence="1">Membrane</location>
        <topology evidence="1">Multi-pass membrane protein</topology>
    </subcellularLocation>
</comment>
<dbReference type="PANTHER" id="PTHR28097:SF1">
    <property type="entry name" value="PHEROMONE A FACTOR RECEPTOR"/>
    <property type="match status" value="1"/>
</dbReference>
<protein>
    <submittedName>
        <fullName evidence="11">Rcb2.42</fullName>
    </submittedName>
</protein>